<evidence type="ECO:0000256" key="5">
    <source>
        <dbReference type="ARBA" id="ARBA00023242"/>
    </source>
</evidence>
<dbReference type="GO" id="GO:0005634">
    <property type="term" value="C:nucleus"/>
    <property type="evidence" value="ECO:0007669"/>
    <property type="project" value="UniProtKB-SubCell"/>
</dbReference>
<feature type="region of interest" description="Disordered" evidence="7">
    <location>
        <begin position="451"/>
        <end position="580"/>
    </location>
</feature>
<keyword evidence="4" id="KW-0804">Transcription</keyword>
<feature type="region of interest" description="Disordered" evidence="7">
    <location>
        <begin position="181"/>
        <end position="277"/>
    </location>
</feature>
<dbReference type="PROSITE" id="PS00658">
    <property type="entry name" value="FORK_HEAD_2"/>
    <property type="match status" value="1"/>
</dbReference>
<keyword evidence="5 6" id="KW-0539">Nucleus</keyword>
<dbReference type="Gene3D" id="2.60.200.20">
    <property type="match status" value="1"/>
</dbReference>
<evidence type="ECO:0000259" key="8">
    <source>
        <dbReference type="PROSITE" id="PS50006"/>
    </source>
</evidence>
<feature type="region of interest" description="Disordered" evidence="7">
    <location>
        <begin position="616"/>
        <end position="884"/>
    </location>
</feature>
<feature type="domain" description="Fork-head" evidence="9">
    <location>
        <begin position="297"/>
        <end position="392"/>
    </location>
</feature>
<evidence type="ECO:0000256" key="2">
    <source>
        <dbReference type="ARBA" id="ARBA00023015"/>
    </source>
</evidence>
<gene>
    <name evidence="10" type="ORF">BDY21DRAFT_61711</name>
</gene>
<protein>
    <recommendedName>
        <fullName evidence="12">Fork head domain-containing protein</fullName>
    </recommendedName>
</protein>
<dbReference type="InterPro" id="IPR008984">
    <property type="entry name" value="SMAD_FHA_dom_sf"/>
</dbReference>
<dbReference type="PROSITE" id="PS50039">
    <property type="entry name" value="FORK_HEAD_3"/>
    <property type="match status" value="1"/>
</dbReference>
<evidence type="ECO:0000313" key="11">
    <source>
        <dbReference type="Proteomes" id="UP000799766"/>
    </source>
</evidence>
<dbReference type="SMART" id="SM00339">
    <property type="entry name" value="FH"/>
    <property type="match status" value="1"/>
</dbReference>
<dbReference type="InterPro" id="IPR001766">
    <property type="entry name" value="Fork_head_dom"/>
</dbReference>
<dbReference type="Gene3D" id="1.10.10.10">
    <property type="entry name" value="Winged helix-like DNA-binding domain superfamily/Winged helix DNA-binding domain"/>
    <property type="match status" value="1"/>
</dbReference>
<feature type="region of interest" description="Disordered" evidence="7">
    <location>
        <begin position="68"/>
        <end position="89"/>
    </location>
</feature>
<dbReference type="CDD" id="cd00059">
    <property type="entry name" value="FH_FOX"/>
    <property type="match status" value="1"/>
</dbReference>
<evidence type="ECO:0000313" key="10">
    <source>
        <dbReference type="EMBL" id="KAF2455829.1"/>
    </source>
</evidence>
<dbReference type="PANTHER" id="PTHR45881:SF5">
    <property type="entry name" value="FORK-HEAD DOMAIN-CONTAINING PROTEIN"/>
    <property type="match status" value="1"/>
</dbReference>
<dbReference type="InterPro" id="IPR018122">
    <property type="entry name" value="TF_fork_head_CS_1"/>
</dbReference>
<comment type="subcellular location">
    <subcellularLocation>
        <location evidence="1 6">Nucleus</location>
    </subcellularLocation>
</comment>
<keyword evidence="2" id="KW-0805">Transcription regulation</keyword>
<feature type="compositionally biased region" description="Acidic residues" evidence="7">
    <location>
        <begin position="638"/>
        <end position="653"/>
    </location>
</feature>
<dbReference type="Proteomes" id="UP000799766">
    <property type="component" value="Unassembled WGS sequence"/>
</dbReference>
<feature type="compositionally biased region" description="Polar residues" evidence="7">
    <location>
        <begin position="525"/>
        <end position="547"/>
    </location>
</feature>
<evidence type="ECO:0000256" key="3">
    <source>
        <dbReference type="ARBA" id="ARBA00023125"/>
    </source>
</evidence>
<feature type="region of interest" description="Disordered" evidence="7">
    <location>
        <begin position="388"/>
        <end position="416"/>
    </location>
</feature>
<feature type="compositionally biased region" description="Gly residues" evidence="7">
    <location>
        <begin position="783"/>
        <end position="799"/>
    </location>
</feature>
<evidence type="ECO:0000259" key="9">
    <source>
        <dbReference type="PROSITE" id="PS50039"/>
    </source>
</evidence>
<feature type="compositionally biased region" description="Basic and acidic residues" evidence="7">
    <location>
        <begin position="658"/>
        <end position="675"/>
    </location>
</feature>
<dbReference type="InterPro" id="IPR036388">
    <property type="entry name" value="WH-like_DNA-bd_sf"/>
</dbReference>
<evidence type="ECO:0000256" key="4">
    <source>
        <dbReference type="ARBA" id="ARBA00023163"/>
    </source>
</evidence>
<feature type="domain" description="FHA" evidence="8">
    <location>
        <begin position="64"/>
        <end position="140"/>
    </location>
</feature>
<keyword evidence="11" id="KW-1185">Reference proteome</keyword>
<feature type="compositionally biased region" description="Gly residues" evidence="7">
    <location>
        <begin position="564"/>
        <end position="574"/>
    </location>
</feature>
<dbReference type="InterPro" id="IPR036390">
    <property type="entry name" value="WH_DNA-bd_sf"/>
</dbReference>
<dbReference type="Pfam" id="PF00250">
    <property type="entry name" value="Forkhead"/>
    <property type="match status" value="1"/>
</dbReference>
<dbReference type="PROSITE" id="PS00657">
    <property type="entry name" value="FORK_HEAD_1"/>
    <property type="match status" value="1"/>
</dbReference>
<dbReference type="Pfam" id="PF00498">
    <property type="entry name" value="FHA"/>
    <property type="match status" value="1"/>
</dbReference>
<feature type="compositionally biased region" description="Low complexity" evidence="7">
    <location>
        <begin position="715"/>
        <end position="741"/>
    </location>
</feature>
<keyword evidence="3 6" id="KW-0238">DNA-binding</keyword>
<evidence type="ECO:0000256" key="1">
    <source>
        <dbReference type="ARBA" id="ARBA00004123"/>
    </source>
</evidence>
<sequence length="941" mass="98146">MNGEDPSQAERVIQYIRKLKTANYRVNAAVEYANELHDLNPTARQAYAKICGRDWTYFVVDDTIRIGRGGPTPRSSGGGNGMAGANGQEANLGDTSVQIDLGPDKIVSRVHAEISYQANLEGWYINVNGRNGLKLDDRVLARGTQSVLHSGVVISIAGTQMMFILPGQKILVHEMIKNQAFPSQDDETSTRTEDDAQNKEHEPQARPAPSPGNQTSIPTTYPSFQSRGAAGFQQGDGQVYEAAAPGSASKGTLPGTPGSVRKQGNSRAQPSPGYSRGVMIESTDAIDYSLDEYKDVKPPHSYAQMIGQAILSSPEERLSLSNIYDYIKERYAWYRYSEGGWQNSIRHNLSLNKCFEKVPRRTDEPGKGMKWRIVAEHREEFLKRGLTKAPKAMPMPQQVRPATSSSPTSPSNVYTKDTSVMGQLHSFPASSQNAQRPDSRDTVMAPPNFEAALRSSPRSVTPPLMPYPVPNESFTPDRGPRPMKRSHSQANGAGAGGVPADSQVTPVVDRTRRGGPSGLGGGNVPTLQHPSGNASSPTDNASSTYSPTGGAGGLHTSVYASGAGASGGGAGSGDGAVLNGPVATPLVARQVPQLLPGTTRQMPSQFALLSSPAPFWKFADLGSTPARPLGVGDLSPEKDDDDDDEDEEDDEELGIPRSDNRTADDDREGTAESRRRGSTGPASASAPSPARTQQQGTPRPRGATTLRSPPPLAPPALQASSPPVLMQGVADDAASAAGGADQPATSPTTEAEMEASPTRTISRPVSRREPPTARIAAATQGVQGQGQMRGLGVSVGGAGQRSLGGAMGAGAGLQRSGSFSAGLSNGGASSGNSASGSGRERSGSFGGAGNVRSRAGSVAGVGARAGSAAPPALSAAEDDDASAAAAGGGIDLAKWGPASPPPRDKVENFAYLQLFDSQGFPAHRVVPRRTVAGSAPERAGE</sequence>
<dbReference type="GO" id="GO:0000981">
    <property type="term" value="F:DNA-binding transcription factor activity, RNA polymerase II-specific"/>
    <property type="evidence" value="ECO:0007669"/>
    <property type="project" value="TreeGrafter"/>
</dbReference>
<dbReference type="FunFam" id="1.10.10.10:FF:000030">
    <property type="entry name" value="Forkhead box protein K2"/>
    <property type="match status" value="1"/>
</dbReference>
<dbReference type="PRINTS" id="PR00053">
    <property type="entry name" value="FORKHEAD"/>
</dbReference>
<feature type="compositionally biased region" description="Low complexity" evidence="7">
    <location>
        <begin position="678"/>
        <end position="692"/>
    </location>
</feature>
<dbReference type="SUPFAM" id="SSF49879">
    <property type="entry name" value="SMAD/FHA domain"/>
    <property type="match status" value="1"/>
</dbReference>
<dbReference type="SUPFAM" id="SSF46785">
    <property type="entry name" value="Winged helix' DNA-binding domain"/>
    <property type="match status" value="1"/>
</dbReference>
<dbReference type="PANTHER" id="PTHR45881">
    <property type="entry name" value="CHECKPOINT SUPPRESSOR 1-LIKE, ISOFORM A-RELATED"/>
    <property type="match status" value="1"/>
</dbReference>
<feature type="compositionally biased region" description="Basic and acidic residues" evidence="7">
    <location>
        <begin position="188"/>
        <end position="204"/>
    </location>
</feature>
<feature type="DNA-binding region" description="Fork-head" evidence="6">
    <location>
        <begin position="297"/>
        <end position="392"/>
    </location>
</feature>
<dbReference type="AlphaFoldDB" id="A0A6A6NVT3"/>
<dbReference type="GO" id="GO:0000978">
    <property type="term" value="F:RNA polymerase II cis-regulatory region sequence-specific DNA binding"/>
    <property type="evidence" value="ECO:0007669"/>
    <property type="project" value="TreeGrafter"/>
</dbReference>
<evidence type="ECO:0000256" key="7">
    <source>
        <dbReference type="SAM" id="MobiDB-lite"/>
    </source>
</evidence>
<proteinExistence type="predicted"/>
<accession>A0A6A6NVT3</accession>
<feature type="compositionally biased region" description="Polar residues" evidence="7">
    <location>
        <begin position="211"/>
        <end position="226"/>
    </location>
</feature>
<dbReference type="InterPro" id="IPR030456">
    <property type="entry name" value="TF_fork_head_CS_2"/>
</dbReference>
<dbReference type="EMBL" id="MU001685">
    <property type="protein sequence ID" value="KAF2455829.1"/>
    <property type="molecule type" value="Genomic_DNA"/>
</dbReference>
<dbReference type="OrthoDB" id="5954824at2759"/>
<dbReference type="InterPro" id="IPR000253">
    <property type="entry name" value="FHA_dom"/>
</dbReference>
<reference evidence="10" key="1">
    <citation type="journal article" date="2020" name="Stud. Mycol.">
        <title>101 Dothideomycetes genomes: a test case for predicting lifestyles and emergence of pathogens.</title>
        <authorList>
            <person name="Haridas S."/>
            <person name="Albert R."/>
            <person name="Binder M."/>
            <person name="Bloem J."/>
            <person name="Labutti K."/>
            <person name="Salamov A."/>
            <person name="Andreopoulos B."/>
            <person name="Baker S."/>
            <person name="Barry K."/>
            <person name="Bills G."/>
            <person name="Bluhm B."/>
            <person name="Cannon C."/>
            <person name="Castanera R."/>
            <person name="Culley D."/>
            <person name="Daum C."/>
            <person name="Ezra D."/>
            <person name="Gonzalez J."/>
            <person name="Henrissat B."/>
            <person name="Kuo A."/>
            <person name="Liang C."/>
            <person name="Lipzen A."/>
            <person name="Lutzoni F."/>
            <person name="Magnuson J."/>
            <person name="Mondo S."/>
            <person name="Nolan M."/>
            <person name="Ohm R."/>
            <person name="Pangilinan J."/>
            <person name="Park H.-J."/>
            <person name="Ramirez L."/>
            <person name="Alfaro M."/>
            <person name="Sun H."/>
            <person name="Tritt A."/>
            <person name="Yoshinaga Y."/>
            <person name="Zwiers L.-H."/>
            <person name="Turgeon B."/>
            <person name="Goodwin S."/>
            <person name="Spatafora J."/>
            <person name="Crous P."/>
            <person name="Grigoriev I."/>
        </authorList>
    </citation>
    <scope>NUCLEOTIDE SEQUENCE</scope>
    <source>
        <strain evidence="10">ATCC 16933</strain>
    </source>
</reference>
<evidence type="ECO:0000256" key="6">
    <source>
        <dbReference type="PROSITE-ProRule" id="PRU00089"/>
    </source>
</evidence>
<name>A0A6A6NVT3_9PEZI</name>
<dbReference type="PROSITE" id="PS50006">
    <property type="entry name" value="FHA_DOMAIN"/>
    <property type="match status" value="1"/>
</dbReference>
<dbReference type="CDD" id="cd22701">
    <property type="entry name" value="FHA_FKH1-like"/>
    <property type="match status" value="1"/>
</dbReference>
<feature type="compositionally biased region" description="Low complexity" evidence="7">
    <location>
        <begin position="853"/>
        <end position="875"/>
    </location>
</feature>
<organism evidence="10 11">
    <name type="scientific">Lineolata rhizophorae</name>
    <dbReference type="NCBI Taxonomy" id="578093"/>
    <lineage>
        <taxon>Eukaryota</taxon>
        <taxon>Fungi</taxon>
        <taxon>Dikarya</taxon>
        <taxon>Ascomycota</taxon>
        <taxon>Pezizomycotina</taxon>
        <taxon>Dothideomycetes</taxon>
        <taxon>Dothideomycetes incertae sedis</taxon>
        <taxon>Lineolatales</taxon>
        <taxon>Lineolataceae</taxon>
        <taxon>Lineolata</taxon>
    </lineage>
</organism>
<evidence type="ECO:0008006" key="12">
    <source>
        <dbReference type="Google" id="ProtNLM"/>
    </source>
</evidence>